<name>A0A2P8HM34_CHINA</name>
<evidence type="ECO:0000256" key="5">
    <source>
        <dbReference type="SAM" id="Phobius"/>
    </source>
</evidence>
<evidence type="ECO:0000259" key="6">
    <source>
        <dbReference type="Pfam" id="PF04138"/>
    </source>
</evidence>
<dbReference type="InterPro" id="IPR007267">
    <property type="entry name" value="GtrA_DPMS_TM"/>
</dbReference>
<reference evidence="7 8" key="1">
    <citation type="submission" date="2018-03" db="EMBL/GenBank/DDBJ databases">
        <title>Genomic Encyclopedia of Archaeal and Bacterial Type Strains, Phase II (KMG-II): from individual species to whole genera.</title>
        <authorList>
            <person name="Goeker M."/>
        </authorList>
    </citation>
    <scope>NUCLEOTIDE SEQUENCE [LARGE SCALE GENOMIC DNA]</scope>
    <source>
        <strain evidence="7 8">DSM 24859</strain>
    </source>
</reference>
<comment type="caution">
    <text evidence="7">The sequence shown here is derived from an EMBL/GenBank/DDBJ whole genome shotgun (WGS) entry which is preliminary data.</text>
</comment>
<evidence type="ECO:0000313" key="7">
    <source>
        <dbReference type="EMBL" id="PSL47273.1"/>
    </source>
</evidence>
<keyword evidence="2 5" id="KW-0812">Transmembrane</keyword>
<dbReference type="GO" id="GO:0016020">
    <property type="term" value="C:membrane"/>
    <property type="evidence" value="ECO:0007669"/>
    <property type="project" value="UniProtKB-SubCell"/>
</dbReference>
<dbReference type="Pfam" id="PF04138">
    <property type="entry name" value="GtrA_DPMS_TM"/>
    <property type="match status" value="1"/>
</dbReference>
<evidence type="ECO:0000256" key="3">
    <source>
        <dbReference type="ARBA" id="ARBA00022989"/>
    </source>
</evidence>
<feature type="transmembrane region" description="Helical" evidence="5">
    <location>
        <begin position="150"/>
        <end position="169"/>
    </location>
</feature>
<evidence type="ECO:0000256" key="1">
    <source>
        <dbReference type="ARBA" id="ARBA00004141"/>
    </source>
</evidence>
<feature type="transmembrane region" description="Helical" evidence="5">
    <location>
        <begin position="17"/>
        <end position="36"/>
    </location>
</feature>
<keyword evidence="8" id="KW-1185">Reference proteome</keyword>
<feature type="transmembrane region" description="Helical" evidence="5">
    <location>
        <begin position="48"/>
        <end position="67"/>
    </location>
</feature>
<organism evidence="7 8">
    <name type="scientific">Chitinophaga niastensis</name>
    <dbReference type="NCBI Taxonomy" id="536980"/>
    <lineage>
        <taxon>Bacteria</taxon>
        <taxon>Pseudomonadati</taxon>
        <taxon>Bacteroidota</taxon>
        <taxon>Chitinophagia</taxon>
        <taxon>Chitinophagales</taxon>
        <taxon>Chitinophagaceae</taxon>
        <taxon>Chitinophaga</taxon>
    </lineage>
</organism>
<dbReference type="GO" id="GO:0000271">
    <property type="term" value="P:polysaccharide biosynthetic process"/>
    <property type="evidence" value="ECO:0007669"/>
    <property type="project" value="InterPro"/>
</dbReference>
<feature type="transmembrane region" description="Helical" evidence="5">
    <location>
        <begin position="87"/>
        <end position="111"/>
    </location>
</feature>
<keyword evidence="4 5" id="KW-0472">Membrane</keyword>
<evidence type="ECO:0000256" key="2">
    <source>
        <dbReference type="ARBA" id="ARBA00022692"/>
    </source>
</evidence>
<protein>
    <submittedName>
        <fullName evidence="7">Putative flippase GtrA</fullName>
    </submittedName>
</protein>
<dbReference type="EMBL" id="PYAW01000002">
    <property type="protein sequence ID" value="PSL47273.1"/>
    <property type="molecule type" value="Genomic_DNA"/>
</dbReference>
<sequence length="182" mass="21324">MLTLVKVFSKKRKTTNFAPIFFMIRNIILQIIDFFYQPFAKLMPLQTFRYLACGGGNTMLDIFLYFVCYNFVLHQQMVHLPLFSMSAHIAALFMSMAVTFPTGFLLSKYVVFSESNLRGRIQLFRYFVLVAICIMLNYVFMKLFVDQLHLYPTVGKICTTALVVIFSYLTQKKFTFKVKQTR</sequence>
<gene>
    <name evidence="7" type="ORF">CLV51_102118</name>
</gene>
<proteinExistence type="predicted"/>
<comment type="subcellular location">
    <subcellularLocation>
        <location evidence="1">Membrane</location>
        <topology evidence="1">Multi-pass membrane protein</topology>
    </subcellularLocation>
</comment>
<dbReference type="RefSeq" id="WP_245898673.1">
    <property type="nucleotide sequence ID" value="NZ_PYAW01000002.1"/>
</dbReference>
<evidence type="ECO:0000256" key="4">
    <source>
        <dbReference type="ARBA" id="ARBA00023136"/>
    </source>
</evidence>
<evidence type="ECO:0000313" key="8">
    <source>
        <dbReference type="Proteomes" id="UP000240971"/>
    </source>
</evidence>
<feature type="transmembrane region" description="Helical" evidence="5">
    <location>
        <begin position="123"/>
        <end position="144"/>
    </location>
</feature>
<dbReference type="Proteomes" id="UP000240971">
    <property type="component" value="Unassembled WGS sequence"/>
</dbReference>
<accession>A0A2P8HM34</accession>
<dbReference type="AlphaFoldDB" id="A0A2P8HM34"/>
<feature type="domain" description="GtrA/DPMS transmembrane" evidence="6">
    <location>
        <begin position="49"/>
        <end position="176"/>
    </location>
</feature>
<keyword evidence="3 5" id="KW-1133">Transmembrane helix</keyword>